<feature type="domain" description="Aminoglycoside phosphotransferase" evidence="2">
    <location>
        <begin position="39"/>
        <end position="251"/>
    </location>
</feature>
<dbReference type="Proteomes" id="UP000837932">
    <property type="component" value="Unassembled WGS sequence"/>
</dbReference>
<comment type="similarity">
    <text evidence="1">Belongs to the pseudomonas-type ThrB family.</text>
</comment>
<protein>
    <submittedName>
        <fullName evidence="3">Homoserine kinase</fullName>
        <ecNumber evidence="3">2.7.1.39</ecNumber>
    </submittedName>
</protein>
<gene>
    <name evidence="3" type="primary">thrB_1</name>
    <name evidence="3" type="ORF">EMA8858_00822</name>
</gene>
<evidence type="ECO:0000313" key="4">
    <source>
        <dbReference type="Proteomes" id="UP000837932"/>
    </source>
</evidence>
<evidence type="ECO:0000313" key="3">
    <source>
        <dbReference type="EMBL" id="CAH0994710.1"/>
    </source>
</evidence>
<name>A0ABN8EPZ8_9BACT</name>
<dbReference type="InterPro" id="IPR050249">
    <property type="entry name" value="Pseudomonas-type_ThrB"/>
</dbReference>
<evidence type="ECO:0000259" key="2">
    <source>
        <dbReference type="Pfam" id="PF01636"/>
    </source>
</evidence>
<dbReference type="PANTHER" id="PTHR21064:SF6">
    <property type="entry name" value="AMINOGLYCOSIDE PHOSPHOTRANSFERASE DOMAIN-CONTAINING PROTEIN"/>
    <property type="match status" value="1"/>
</dbReference>
<keyword evidence="4" id="KW-1185">Reference proteome</keyword>
<reference evidence="3" key="1">
    <citation type="submission" date="2021-12" db="EMBL/GenBank/DDBJ databases">
        <authorList>
            <person name="Rodrigo-Torres L."/>
            <person name="Arahal R. D."/>
            <person name="Lucena T."/>
        </authorList>
    </citation>
    <scope>NUCLEOTIDE SEQUENCE</scope>
    <source>
        <strain evidence="3">CECT 8858</strain>
    </source>
</reference>
<organism evidence="3 4">
    <name type="scientific">Emticicia aquatica</name>
    <dbReference type="NCBI Taxonomy" id="1681835"/>
    <lineage>
        <taxon>Bacteria</taxon>
        <taxon>Pseudomonadati</taxon>
        <taxon>Bacteroidota</taxon>
        <taxon>Cytophagia</taxon>
        <taxon>Cytophagales</taxon>
        <taxon>Leadbetterellaceae</taxon>
        <taxon>Emticicia</taxon>
    </lineage>
</organism>
<dbReference type="GO" id="GO:0004413">
    <property type="term" value="F:homoserine kinase activity"/>
    <property type="evidence" value="ECO:0007669"/>
    <property type="project" value="UniProtKB-EC"/>
</dbReference>
<dbReference type="PANTHER" id="PTHR21064">
    <property type="entry name" value="AMINOGLYCOSIDE PHOSPHOTRANSFERASE DOMAIN-CONTAINING PROTEIN-RELATED"/>
    <property type="match status" value="1"/>
</dbReference>
<accession>A0ABN8EPZ8</accession>
<keyword evidence="3" id="KW-0808">Transferase</keyword>
<proteinExistence type="inferred from homology"/>
<sequence>MSHFPVISSNLSTVHLASFLKEKYCFSGNTQCNLLKTGINHTYLVQSGVEKFIFRVYSLNWRTEVEILEEIRLLNTLKAQEISISHPIFDKNKNYIQSINAPEGERLGLMFSFAKGEKLLNFSEETHFKVGQLMAQIHQITLQFNLERVQYSPQILLIDSLNYIENFLPNDSEEMDFMKKTQQYLIDEFSKIDVNLVRKGAVHLDIWFDNLNITKDNKITIFDFDFCGNGLLCMDIAYYILQLNSTEKDEAVCQSKIKNFLNGYESITKITDEEKRIIPMLGVSLYFFYLGIQCQRFDNWSNTFLNETYLKRFINLLVKRYFELNKLG</sequence>
<dbReference type="InterPro" id="IPR011009">
    <property type="entry name" value="Kinase-like_dom_sf"/>
</dbReference>
<dbReference type="EMBL" id="CAKLPY010000001">
    <property type="protein sequence ID" value="CAH0994710.1"/>
    <property type="molecule type" value="Genomic_DNA"/>
</dbReference>
<evidence type="ECO:0000256" key="1">
    <source>
        <dbReference type="ARBA" id="ARBA00038240"/>
    </source>
</evidence>
<dbReference type="Pfam" id="PF01636">
    <property type="entry name" value="APH"/>
    <property type="match status" value="1"/>
</dbReference>
<dbReference type="Gene3D" id="3.90.1200.10">
    <property type="match status" value="1"/>
</dbReference>
<dbReference type="SUPFAM" id="SSF56112">
    <property type="entry name" value="Protein kinase-like (PK-like)"/>
    <property type="match status" value="1"/>
</dbReference>
<dbReference type="Gene3D" id="3.30.200.20">
    <property type="entry name" value="Phosphorylase Kinase, domain 1"/>
    <property type="match status" value="1"/>
</dbReference>
<comment type="caution">
    <text evidence="3">The sequence shown here is derived from an EMBL/GenBank/DDBJ whole genome shotgun (WGS) entry which is preliminary data.</text>
</comment>
<dbReference type="RefSeq" id="WP_238804713.1">
    <property type="nucleotide sequence ID" value="NZ_CAKLPY010000001.1"/>
</dbReference>
<keyword evidence="3" id="KW-0418">Kinase</keyword>
<dbReference type="EC" id="2.7.1.39" evidence="3"/>
<dbReference type="InterPro" id="IPR002575">
    <property type="entry name" value="Aminoglycoside_PTrfase"/>
</dbReference>